<feature type="non-terminal residue" evidence="1">
    <location>
        <position position="60"/>
    </location>
</feature>
<sequence length="60" mass="6948">MQMNLNPFKETNLFEAGTSFFNQLKAPLNSNTTTSLHLKDILKDKFKSQELFEKVSATYF</sequence>
<dbReference type="EMBL" id="BARW01042538">
    <property type="protein sequence ID" value="GAJ22928.1"/>
    <property type="molecule type" value="Genomic_DNA"/>
</dbReference>
<evidence type="ECO:0000313" key="1">
    <source>
        <dbReference type="EMBL" id="GAJ22928.1"/>
    </source>
</evidence>
<proteinExistence type="predicted"/>
<protein>
    <submittedName>
        <fullName evidence="1">Uncharacterized protein</fullName>
    </submittedName>
</protein>
<dbReference type="AlphaFoldDB" id="X1UZJ9"/>
<organism evidence="1">
    <name type="scientific">marine sediment metagenome</name>
    <dbReference type="NCBI Taxonomy" id="412755"/>
    <lineage>
        <taxon>unclassified sequences</taxon>
        <taxon>metagenomes</taxon>
        <taxon>ecological metagenomes</taxon>
    </lineage>
</organism>
<reference evidence="1" key="1">
    <citation type="journal article" date="2014" name="Front. Microbiol.">
        <title>High frequency of phylogenetically diverse reductive dehalogenase-homologous genes in deep subseafloor sedimentary metagenomes.</title>
        <authorList>
            <person name="Kawai M."/>
            <person name="Futagami T."/>
            <person name="Toyoda A."/>
            <person name="Takaki Y."/>
            <person name="Nishi S."/>
            <person name="Hori S."/>
            <person name="Arai W."/>
            <person name="Tsubouchi T."/>
            <person name="Morono Y."/>
            <person name="Uchiyama I."/>
            <person name="Ito T."/>
            <person name="Fujiyama A."/>
            <person name="Inagaki F."/>
            <person name="Takami H."/>
        </authorList>
    </citation>
    <scope>NUCLEOTIDE SEQUENCE</scope>
    <source>
        <strain evidence="1">Expedition CK06-06</strain>
    </source>
</reference>
<name>X1UZJ9_9ZZZZ</name>
<accession>X1UZJ9</accession>
<comment type="caution">
    <text evidence="1">The sequence shown here is derived from an EMBL/GenBank/DDBJ whole genome shotgun (WGS) entry which is preliminary data.</text>
</comment>
<gene>
    <name evidence="1" type="ORF">S12H4_62975</name>
</gene>